<dbReference type="SUPFAM" id="SSF103473">
    <property type="entry name" value="MFS general substrate transporter"/>
    <property type="match status" value="1"/>
</dbReference>
<dbReference type="PANTHER" id="PTHR23519:SF1">
    <property type="entry name" value="AUTOPHAGY-RELATED PROTEIN 22"/>
    <property type="match status" value="1"/>
</dbReference>
<evidence type="ECO:0000256" key="2">
    <source>
        <dbReference type="ARBA" id="ARBA00022448"/>
    </source>
</evidence>
<evidence type="ECO:0000259" key="7">
    <source>
        <dbReference type="PROSITE" id="PS50850"/>
    </source>
</evidence>
<dbReference type="Proteomes" id="UP000501602">
    <property type="component" value="Chromosome"/>
</dbReference>
<reference evidence="8 9" key="1">
    <citation type="submission" date="2020-04" db="EMBL/GenBank/DDBJ databases">
        <title>Ferrimonas sp. S7 isolated from sea water.</title>
        <authorList>
            <person name="Bae S.S."/>
            <person name="Baek K."/>
        </authorList>
    </citation>
    <scope>NUCLEOTIDE SEQUENCE [LARGE SCALE GENOMIC DNA]</scope>
    <source>
        <strain evidence="8 9">S7</strain>
    </source>
</reference>
<keyword evidence="2" id="KW-0813">Transport</keyword>
<feature type="transmembrane region" description="Helical" evidence="6">
    <location>
        <begin position="400"/>
        <end position="418"/>
    </location>
</feature>
<feature type="domain" description="Major facilitator superfamily (MFS) profile" evidence="7">
    <location>
        <begin position="237"/>
        <end position="432"/>
    </location>
</feature>
<dbReference type="PANTHER" id="PTHR23519">
    <property type="entry name" value="AUTOPHAGY-RELATED PROTEIN 22"/>
    <property type="match status" value="1"/>
</dbReference>
<dbReference type="RefSeq" id="WP_168659674.1">
    <property type="nucleotide sequence ID" value="NZ_CP051180.1"/>
</dbReference>
<feature type="transmembrane region" description="Helical" evidence="6">
    <location>
        <begin position="334"/>
        <end position="351"/>
    </location>
</feature>
<feature type="transmembrane region" description="Helical" evidence="6">
    <location>
        <begin position="302"/>
        <end position="322"/>
    </location>
</feature>
<comment type="subcellular location">
    <subcellularLocation>
        <location evidence="1">Endomembrane system</location>
        <topology evidence="1">Multi-pass membrane protein</topology>
    </subcellularLocation>
</comment>
<dbReference type="InterPro" id="IPR036259">
    <property type="entry name" value="MFS_trans_sf"/>
</dbReference>
<keyword evidence="4 6" id="KW-1133">Transmembrane helix</keyword>
<feature type="transmembrane region" description="Helical" evidence="6">
    <location>
        <begin position="12"/>
        <end position="37"/>
    </location>
</feature>
<dbReference type="EMBL" id="CP051180">
    <property type="protein sequence ID" value="QIZ76412.1"/>
    <property type="molecule type" value="Genomic_DNA"/>
</dbReference>
<dbReference type="GO" id="GO:0022857">
    <property type="term" value="F:transmembrane transporter activity"/>
    <property type="evidence" value="ECO:0007669"/>
    <property type="project" value="InterPro"/>
</dbReference>
<feature type="transmembrane region" description="Helical" evidence="6">
    <location>
        <begin position="49"/>
        <end position="70"/>
    </location>
</feature>
<feature type="transmembrane region" description="Helical" evidence="6">
    <location>
        <begin position="275"/>
        <end position="295"/>
    </location>
</feature>
<evidence type="ECO:0000256" key="1">
    <source>
        <dbReference type="ARBA" id="ARBA00004127"/>
    </source>
</evidence>
<gene>
    <name evidence="8" type="ORF">HER31_05780</name>
</gene>
<dbReference type="Pfam" id="PF11700">
    <property type="entry name" value="ATG22"/>
    <property type="match status" value="1"/>
</dbReference>
<dbReference type="Gene3D" id="1.20.1250.20">
    <property type="entry name" value="MFS general substrate transporter like domains"/>
    <property type="match status" value="2"/>
</dbReference>
<evidence type="ECO:0000256" key="5">
    <source>
        <dbReference type="ARBA" id="ARBA00023136"/>
    </source>
</evidence>
<dbReference type="InterPro" id="IPR024671">
    <property type="entry name" value="Atg22-like"/>
</dbReference>
<evidence type="ECO:0000313" key="9">
    <source>
        <dbReference type="Proteomes" id="UP000501602"/>
    </source>
</evidence>
<feature type="transmembrane region" description="Helical" evidence="6">
    <location>
        <begin position="82"/>
        <end position="100"/>
    </location>
</feature>
<accession>A0A6H1UF41</accession>
<proteinExistence type="predicted"/>
<evidence type="ECO:0000313" key="8">
    <source>
        <dbReference type="EMBL" id="QIZ76412.1"/>
    </source>
</evidence>
<sequence>MSKSSKRQLFGWAMFDVANSAYTTVVVTVVYSAFFVSQIVPQQSSWGNSWWALAMILSSAMAMLLAPLLGSWVDLYGGKKRLLLINMWLCASATASLYWVEPGMISLGLLLLIVSNSCWMLSEVFCASFLTDIADESSMGWISGLGWGLGYLGGLASLVMVLFGVVTSVAGEAEYIEQNQWAMVAVAMYFIIVSLPTMIWLPEPRGFDKSQVCWREVWHRSILQFQHSWALSKRLPVLFNFFIVFTIYSAGMATVIKFFGIFVEAELTLSAAEKTTVFLALQVSAFLGSVGFGLLESRLGPRLTVFLTLLWWLAGLVCIYQLQQLSELLNTPENTLFVVCTVVAGAGLGATQSASRTIVGLLTPAQHSGLMFGYWGMFARLAAIIGSAAFAMVADLVSTRQALLVIMLFFVVGAALVIKLPIEQGIKQANND</sequence>
<feature type="transmembrane region" description="Helical" evidence="6">
    <location>
        <begin position="106"/>
        <end position="130"/>
    </location>
</feature>
<dbReference type="InterPro" id="IPR020846">
    <property type="entry name" value="MFS_dom"/>
</dbReference>
<keyword evidence="3 6" id="KW-0812">Transmembrane</keyword>
<evidence type="ECO:0000256" key="3">
    <source>
        <dbReference type="ARBA" id="ARBA00022692"/>
    </source>
</evidence>
<feature type="transmembrane region" description="Helical" evidence="6">
    <location>
        <begin position="181"/>
        <end position="201"/>
    </location>
</feature>
<keyword evidence="9" id="KW-1185">Reference proteome</keyword>
<dbReference type="GO" id="GO:0012505">
    <property type="term" value="C:endomembrane system"/>
    <property type="evidence" value="ECO:0007669"/>
    <property type="project" value="UniProtKB-SubCell"/>
</dbReference>
<feature type="transmembrane region" description="Helical" evidence="6">
    <location>
        <begin position="142"/>
        <end position="169"/>
    </location>
</feature>
<evidence type="ECO:0000256" key="4">
    <source>
        <dbReference type="ARBA" id="ARBA00022989"/>
    </source>
</evidence>
<organism evidence="8 9">
    <name type="scientific">Ferrimonas lipolytica</name>
    <dbReference type="NCBI Taxonomy" id="2724191"/>
    <lineage>
        <taxon>Bacteria</taxon>
        <taxon>Pseudomonadati</taxon>
        <taxon>Pseudomonadota</taxon>
        <taxon>Gammaproteobacteria</taxon>
        <taxon>Alteromonadales</taxon>
        <taxon>Ferrimonadaceae</taxon>
        <taxon>Ferrimonas</taxon>
    </lineage>
</organism>
<dbReference type="KEGG" id="fes:HER31_05780"/>
<dbReference type="PROSITE" id="PS50850">
    <property type="entry name" value="MFS"/>
    <property type="match status" value="1"/>
</dbReference>
<dbReference type="AlphaFoldDB" id="A0A6H1UF41"/>
<protein>
    <submittedName>
        <fullName evidence="8">MFS transporter</fullName>
    </submittedName>
</protein>
<name>A0A6H1UF41_9GAMM</name>
<evidence type="ECO:0000256" key="6">
    <source>
        <dbReference type="SAM" id="Phobius"/>
    </source>
</evidence>
<feature type="transmembrane region" description="Helical" evidence="6">
    <location>
        <begin position="237"/>
        <end position="263"/>
    </location>
</feature>
<feature type="transmembrane region" description="Helical" evidence="6">
    <location>
        <begin position="372"/>
        <end position="394"/>
    </location>
</feature>
<keyword evidence="5 6" id="KW-0472">Membrane</keyword>
<dbReference type="InterPro" id="IPR050495">
    <property type="entry name" value="ATG22/LtaA_families"/>
</dbReference>